<feature type="domain" description="CREG-like beta-barrel" evidence="3">
    <location>
        <begin position="44"/>
        <end position="208"/>
    </location>
</feature>
<dbReference type="Pfam" id="PF13883">
    <property type="entry name" value="CREG_beta-barrel"/>
    <property type="match status" value="1"/>
</dbReference>
<feature type="compositionally biased region" description="Basic and acidic residues" evidence="1">
    <location>
        <begin position="254"/>
        <end position="264"/>
    </location>
</feature>
<dbReference type="AlphaFoldDB" id="A0A1G4M9S6"/>
<feature type="compositionally biased region" description="Basic and acidic residues" evidence="1">
    <location>
        <begin position="281"/>
        <end position="302"/>
    </location>
</feature>
<organism evidence="4 5">
    <name type="scientific">Lachancea fermentati</name>
    <name type="common">Zygosaccharomyces fermentati</name>
    <dbReference type="NCBI Taxonomy" id="4955"/>
    <lineage>
        <taxon>Eukaryota</taxon>
        <taxon>Fungi</taxon>
        <taxon>Dikarya</taxon>
        <taxon>Ascomycota</taxon>
        <taxon>Saccharomycotina</taxon>
        <taxon>Saccharomycetes</taxon>
        <taxon>Saccharomycetales</taxon>
        <taxon>Saccharomycetaceae</taxon>
        <taxon>Lachancea</taxon>
    </lineage>
</organism>
<feature type="region of interest" description="Disordered" evidence="1">
    <location>
        <begin position="208"/>
        <end position="462"/>
    </location>
</feature>
<dbReference type="PANTHER" id="PTHR37273:SF1">
    <property type="entry name" value="ADL397C-AP"/>
    <property type="match status" value="1"/>
</dbReference>
<feature type="compositionally biased region" description="Basic residues" evidence="1">
    <location>
        <begin position="235"/>
        <end position="246"/>
    </location>
</feature>
<name>A0A1G4M9S6_LACFM</name>
<feature type="signal peptide" evidence="2">
    <location>
        <begin position="1"/>
        <end position="16"/>
    </location>
</feature>
<evidence type="ECO:0000256" key="1">
    <source>
        <dbReference type="SAM" id="MobiDB-lite"/>
    </source>
</evidence>
<evidence type="ECO:0000256" key="2">
    <source>
        <dbReference type="SAM" id="SignalP"/>
    </source>
</evidence>
<feature type="compositionally biased region" description="Basic and acidic residues" evidence="1">
    <location>
        <begin position="450"/>
        <end position="462"/>
    </location>
</feature>
<dbReference type="OrthoDB" id="2138282at2759"/>
<feature type="compositionally biased region" description="Basic residues" evidence="1">
    <location>
        <begin position="266"/>
        <end position="280"/>
    </location>
</feature>
<sequence>MKLSVLMLAALAAARGDMHFKEMNKDEETAVSQEQHQFSQEDNVKHGAAVARSLLMKERNLHLNTLDRNTGVPVSFVEYFVGSDDCPDVEFSNNGNLILLLLEMSSSYRNLQNNSKLSATVEGHFKHKSPMSSPRANYFGELKPLENSEKLKECFLSRHPDAVWWLPGDDDSKVHDGHWYELDVSDVYLVGGFGDRSYIGSISGEEYHGIFDKPPKPPHKEKHQDDEDDEERKGFKFFKQHRKPHHKNDDDNEVESKSKDESQRAKGGRKQRHKKFGKKGGKQDSESAEREDKKQLHEDNANVKEGNVGKQHAKPHGMKSGCKKSNKDGQDNQDEVKSQALEGDKKQFEEQDEKEEKHGKFKVKKFGSKKHGKKGRNEKSQDQNEKGEKHGFAHKPEHEEKSERMKDDRASSEEYKNHEMKEHQGNNKHAHDEADQSDLESVDDFNPNSDRSEQHGNGKIDIPDADLWSAFKQLFFKVLNNY</sequence>
<dbReference type="EMBL" id="LT598485">
    <property type="protein sequence ID" value="SCW00629.1"/>
    <property type="molecule type" value="Genomic_DNA"/>
</dbReference>
<evidence type="ECO:0000259" key="3">
    <source>
        <dbReference type="Pfam" id="PF13883"/>
    </source>
</evidence>
<keyword evidence="2" id="KW-0732">Signal</keyword>
<dbReference type="STRING" id="4955.A0A1G4M9S6"/>
<dbReference type="InterPro" id="IPR055343">
    <property type="entry name" value="CREG_beta-barrel"/>
</dbReference>
<evidence type="ECO:0000313" key="5">
    <source>
        <dbReference type="Proteomes" id="UP000190831"/>
    </source>
</evidence>
<dbReference type="OMA" id="HPFANED"/>
<proteinExistence type="predicted"/>
<dbReference type="InterPro" id="IPR012349">
    <property type="entry name" value="Split_barrel_FMN-bd"/>
</dbReference>
<gene>
    <name evidence="4" type="ORF">LAFE_0C08438G</name>
</gene>
<reference evidence="4 5" key="1">
    <citation type="submission" date="2016-03" db="EMBL/GenBank/DDBJ databases">
        <authorList>
            <person name="Devillers H."/>
        </authorList>
    </citation>
    <scope>NUCLEOTIDE SEQUENCE [LARGE SCALE GENOMIC DNA]</scope>
    <source>
        <strain evidence="4">CBS 6772</strain>
    </source>
</reference>
<dbReference type="Proteomes" id="UP000190831">
    <property type="component" value="Chromosome C"/>
</dbReference>
<dbReference type="Gene3D" id="2.30.110.10">
    <property type="entry name" value="Electron Transport, Fmn-binding Protein, Chain A"/>
    <property type="match status" value="1"/>
</dbReference>
<keyword evidence="5" id="KW-1185">Reference proteome</keyword>
<feature type="compositionally biased region" description="Basic and acidic residues" evidence="1">
    <location>
        <begin position="375"/>
        <end position="434"/>
    </location>
</feature>
<evidence type="ECO:0000313" key="4">
    <source>
        <dbReference type="EMBL" id="SCW00629.1"/>
    </source>
</evidence>
<feature type="compositionally biased region" description="Basic residues" evidence="1">
    <location>
        <begin position="359"/>
        <end position="374"/>
    </location>
</feature>
<feature type="compositionally biased region" description="Basic and acidic residues" evidence="1">
    <location>
        <begin position="325"/>
        <end position="358"/>
    </location>
</feature>
<protein>
    <submittedName>
        <fullName evidence="4">LAFE_0C08438g1_1</fullName>
    </submittedName>
</protein>
<dbReference type="PANTHER" id="PTHR37273">
    <property type="entry name" value="CHROMOSOME 8, WHOLE GENOME SHOTGUN SEQUENCE"/>
    <property type="match status" value="1"/>
</dbReference>
<feature type="chain" id="PRO_5009237252" evidence="2">
    <location>
        <begin position="17"/>
        <end position="482"/>
    </location>
</feature>
<dbReference type="SUPFAM" id="SSF50475">
    <property type="entry name" value="FMN-binding split barrel"/>
    <property type="match status" value="1"/>
</dbReference>
<feature type="compositionally biased region" description="Basic residues" evidence="1">
    <location>
        <begin position="311"/>
        <end position="324"/>
    </location>
</feature>
<accession>A0A1G4M9S6</accession>